<dbReference type="InterPro" id="IPR009617">
    <property type="entry name" value="Seipin"/>
</dbReference>
<accession>L5KQ61</accession>
<dbReference type="GO" id="GO:0006629">
    <property type="term" value="P:lipid metabolic process"/>
    <property type="evidence" value="ECO:0007669"/>
    <property type="project" value="UniProtKB-KW"/>
</dbReference>
<dbReference type="Pfam" id="PF06775">
    <property type="entry name" value="Seipin"/>
    <property type="match status" value="1"/>
</dbReference>
<dbReference type="PANTHER" id="PTHR21212:SF0">
    <property type="entry name" value="SEIPIN"/>
    <property type="match status" value="1"/>
</dbReference>
<dbReference type="FunCoup" id="L5KQ61">
    <property type="interactions" value="1758"/>
</dbReference>
<evidence type="ECO:0000256" key="8">
    <source>
        <dbReference type="SAM" id="MobiDB-lite"/>
    </source>
</evidence>
<dbReference type="STRING" id="9402.L5KQ61"/>
<feature type="compositionally biased region" description="Basic and acidic residues" evidence="8">
    <location>
        <begin position="1"/>
        <end position="25"/>
    </location>
</feature>
<protein>
    <recommendedName>
        <fullName evidence="2">Seipin</fullName>
    </recommendedName>
</protein>
<evidence type="ECO:0000256" key="5">
    <source>
        <dbReference type="ARBA" id="ARBA00022989"/>
    </source>
</evidence>
<organism evidence="10 11">
    <name type="scientific">Pteropus alecto</name>
    <name type="common">Black flying fox</name>
    <dbReference type="NCBI Taxonomy" id="9402"/>
    <lineage>
        <taxon>Eukaryota</taxon>
        <taxon>Metazoa</taxon>
        <taxon>Chordata</taxon>
        <taxon>Craniata</taxon>
        <taxon>Vertebrata</taxon>
        <taxon>Euteleostomi</taxon>
        <taxon>Mammalia</taxon>
        <taxon>Eutheria</taxon>
        <taxon>Laurasiatheria</taxon>
        <taxon>Chiroptera</taxon>
        <taxon>Yinpterochiroptera</taxon>
        <taxon>Pteropodoidea</taxon>
        <taxon>Pteropodidae</taxon>
        <taxon>Pteropodinae</taxon>
        <taxon>Pteropus</taxon>
    </lineage>
</organism>
<keyword evidence="7 9" id="KW-0472">Membrane</keyword>
<evidence type="ECO:0000256" key="3">
    <source>
        <dbReference type="ARBA" id="ARBA00022692"/>
    </source>
</evidence>
<feature type="region of interest" description="Disordered" evidence="8">
    <location>
        <begin position="1"/>
        <end position="63"/>
    </location>
</feature>
<gene>
    <name evidence="10" type="ORF">PAL_GLEAN10011470</name>
</gene>
<dbReference type="GO" id="GO:0140042">
    <property type="term" value="P:lipid droplet formation"/>
    <property type="evidence" value="ECO:0007669"/>
    <property type="project" value="UniProtKB-ARBA"/>
</dbReference>
<evidence type="ECO:0000313" key="11">
    <source>
        <dbReference type="Proteomes" id="UP000010552"/>
    </source>
</evidence>
<dbReference type="Proteomes" id="UP000010552">
    <property type="component" value="Unassembled WGS sequence"/>
</dbReference>
<keyword evidence="3 9" id="KW-0812">Transmembrane</keyword>
<proteinExistence type="predicted"/>
<dbReference type="PANTHER" id="PTHR21212">
    <property type="entry name" value="BERNARDINELLI-SEIP CONGENITAL LIPODYSTROPHY 2 HOMOLOG BSCL2 PROTEIN"/>
    <property type="match status" value="1"/>
</dbReference>
<evidence type="ECO:0000256" key="7">
    <source>
        <dbReference type="ARBA" id="ARBA00023136"/>
    </source>
</evidence>
<dbReference type="GO" id="GO:0005789">
    <property type="term" value="C:endoplasmic reticulum membrane"/>
    <property type="evidence" value="ECO:0007669"/>
    <property type="project" value="UniProtKB-SubCell"/>
</dbReference>
<evidence type="ECO:0000313" key="10">
    <source>
        <dbReference type="EMBL" id="ELK13437.1"/>
    </source>
</evidence>
<sequence length="405" mass="44822">MSKEMADQKEAGGREACRDQIKELDKEEEPPAASSHGQGWRPGGRTARNSRPESGARPSALPTMVNDPPVPAMLWAQEVGHVLAGRARKLLLQFGVFFCTILLLLWVSVFLYGSFYYSYMPTVSHLSPVHFYYRTDCDSSSSLLCSFPVANVSLAKGGRDRVLMYGQPYRVTLELELPESPVNQGLGMFLVTISCYTRDLRQMLDTLVFSSLLLFGFAEQKQLLEVELYPEYRENSDPGLMLRHPSTPPLQYVPTTGVIIEIHSKRIQLYGASLRIHAHFSGLRYLLYNFPMTCAFIGVASNFTFLSVIVLFSYMQWILFQSDPCITPVAAEGQLSEEEKPDQQPLSGEEELEPEASDGSGSWEDAALLTEANLPAAAPALAPETLGSSEPSVGSLRQRVTCSSS</sequence>
<feature type="region of interest" description="Disordered" evidence="8">
    <location>
        <begin position="334"/>
        <end position="362"/>
    </location>
</feature>
<evidence type="ECO:0000256" key="6">
    <source>
        <dbReference type="ARBA" id="ARBA00023098"/>
    </source>
</evidence>
<reference evidence="11" key="1">
    <citation type="journal article" date="2013" name="Science">
        <title>Comparative analysis of bat genomes provides insight into the evolution of flight and immunity.</title>
        <authorList>
            <person name="Zhang G."/>
            <person name="Cowled C."/>
            <person name="Shi Z."/>
            <person name="Huang Z."/>
            <person name="Bishop-Lilly K.A."/>
            <person name="Fang X."/>
            <person name="Wynne J.W."/>
            <person name="Xiong Z."/>
            <person name="Baker M.L."/>
            <person name="Zhao W."/>
            <person name="Tachedjian M."/>
            <person name="Zhu Y."/>
            <person name="Zhou P."/>
            <person name="Jiang X."/>
            <person name="Ng J."/>
            <person name="Yang L."/>
            <person name="Wu L."/>
            <person name="Xiao J."/>
            <person name="Feng Y."/>
            <person name="Chen Y."/>
            <person name="Sun X."/>
            <person name="Zhang Y."/>
            <person name="Marsh G.A."/>
            <person name="Crameri G."/>
            <person name="Broder C.C."/>
            <person name="Frey K.G."/>
            <person name="Wang L.F."/>
            <person name="Wang J."/>
        </authorList>
    </citation>
    <scope>NUCLEOTIDE SEQUENCE [LARGE SCALE GENOMIC DNA]</scope>
</reference>
<feature type="transmembrane region" description="Helical" evidence="9">
    <location>
        <begin position="290"/>
        <end position="312"/>
    </location>
</feature>
<dbReference type="AlphaFoldDB" id="L5KQ61"/>
<evidence type="ECO:0000256" key="4">
    <source>
        <dbReference type="ARBA" id="ARBA00022824"/>
    </source>
</evidence>
<evidence type="ECO:0000256" key="9">
    <source>
        <dbReference type="SAM" id="Phobius"/>
    </source>
</evidence>
<comment type="subcellular location">
    <subcellularLocation>
        <location evidence="1">Endoplasmic reticulum membrane</location>
        <topology evidence="1">Multi-pass membrane protein</topology>
    </subcellularLocation>
</comment>
<dbReference type="InParanoid" id="L5KQ61"/>
<keyword evidence="11" id="KW-1185">Reference proteome</keyword>
<evidence type="ECO:0000256" key="1">
    <source>
        <dbReference type="ARBA" id="ARBA00004477"/>
    </source>
</evidence>
<feature type="region of interest" description="Disordered" evidence="8">
    <location>
        <begin position="380"/>
        <end position="405"/>
    </location>
</feature>
<evidence type="ECO:0000256" key="2">
    <source>
        <dbReference type="ARBA" id="ARBA00022064"/>
    </source>
</evidence>
<keyword evidence="4" id="KW-0256">Endoplasmic reticulum</keyword>
<keyword evidence="6" id="KW-0443">Lipid metabolism</keyword>
<name>L5KQ61_PTEAL</name>
<dbReference type="EMBL" id="KB030625">
    <property type="protein sequence ID" value="ELK13437.1"/>
    <property type="molecule type" value="Genomic_DNA"/>
</dbReference>
<feature type="transmembrane region" description="Helical" evidence="9">
    <location>
        <begin position="90"/>
        <end position="117"/>
    </location>
</feature>
<keyword evidence="5 9" id="KW-1133">Transmembrane helix</keyword>